<keyword evidence="3" id="KW-1185">Reference proteome</keyword>
<sequence>MGAGISITSIKREGNIGDPRDITYYVTFNESKYNQYITFSEDWENYYFTARDEIKPKFCLLPNMPIEHCGTFLSPHIRDKYTLTYGKPCNSFTFRPGSLIKHKNTLTPDLIKKLEASNYIGYGRQCNFIKKDFLISTSDDVSNCCLKKKKNCPEIYNGSYETEHCDNFMKDFCIKDPGNPNCLEWLRKKRKISMALYSVICAKHMDKRFCSEFIRVIRPDYFTFGDVSLSVFCSNHIGNSNCWCVNHPNDEYKNKYLGPRVCLSPECTSESKDRKWLYYNQDVQRTRCKYIGCSINVNSLTLNNSHADIISDCNKRNTIVGDIDPGKPTIKAKEQILPSWVGIVISVIVLSVIFYFISIYSRNIIKTKPINVRRR</sequence>
<keyword evidence="1" id="KW-0812">Transmembrane</keyword>
<keyword evidence="1" id="KW-0472">Membrane</keyword>
<gene>
    <name evidence="2" type="ORF">YKV120c</name>
</gene>
<organism evidence="2 3">
    <name type="scientific">Yokapox virus</name>
    <dbReference type="NCBI Taxonomy" id="1076255"/>
    <lineage>
        <taxon>Viruses</taxon>
        <taxon>Varidnaviria</taxon>
        <taxon>Bamfordvirae</taxon>
        <taxon>Nucleocytoviricota</taxon>
        <taxon>Pokkesviricetes</taxon>
        <taxon>Chitovirales</taxon>
        <taxon>Poxviridae</taxon>
        <taxon>Chordopoxvirinae</taxon>
        <taxon>Centapoxvirus</taxon>
        <taxon>Centapoxvirus yokapox</taxon>
    </lineage>
</organism>
<keyword evidence="1" id="KW-1133">Transmembrane helix</keyword>
<evidence type="ECO:0000256" key="1">
    <source>
        <dbReference type="SAM" id="Phobius"/>
    </source>
</evidence>
<accession>G3EI12</accession>
<dbReference type="OrthoDB" id="5235at10239"/>
<dbReference type="InterPro" id="IPR004251">
    <property type="entry name" value="Pox_virus_G9/A16"/>
</dbReference>
<reference evidence="2 3" key="1">
    <citation type="journal article" date="2011" name="J. Virol.">
        <title>The genome of yoka poxvirus.</title>
        <authorList>
            <person name="Zhao G."/>
            <person name="Droit L."/>
            <person name="Tesh R.B."/>
            <person name="Popov V.L."/>
            <person name="Little N.S."/>
            <person name="Upton C."/>
            <person name="Virgin H.W."/>
            <person name="Wang D."/>
        </authorList>
    </citation>
    <scope>NUCLEOTIDE SEQUENCE [LARGE SCALE GENOMIC DNA]</scope>
    <source>
        <strain evidence="2">DakArB 4268</strain>
    </source>
</reference>
<dbReference type="EMBL" id="HQ849551">
    <property type="protein sequence ID" value="AEN03709.1"/>
    <property type="molecule type" value="Genomic_DNA"/>
</dbReference>
<protein>
    <submittedName>
        <fullName evidence="2">Myristylprotein</fullName>
    </submittedName>
</protein>
<dbReference type="GeneID" id="11107256"/>
<proteinExistence type="predicted"/>
<dbReference type="KEGG" id="vg:11107256"/>
<name>G3EI12_9POXV</name>
<dbReference type="RefSeq" id="YP_004821473.1">
    <property type="nucleotide sequence ID" value="NC_015960.1"/>
</dbReference>
<evidence type="ECO:0000313" key="2">
    <source>
        <dbReference type="EMBL" id="AEN03709.1"/>
    </source>
</evidence>
<feature type="transmembrane region" description="Helical" evidence="1">
    <location>
        <begin position="337"/>
        <end position="360"/>
    </location>
</feature>
<dbReference type="Pfam" id="PF03003">
    <property type="entry name" value="Pox_G9-A16"/>
    <property type="match status" value="1"/>
</dbReference>
<dbReference type="Proteomes" id="UP000164653">
    <property type="component" value="Segment"/>
</dbReference>
<evidence type="ECO:0000313" key="3">
    <source>
        <dbReference type="Proteomes" id="UP000164653"/>
    </source>
</evidence>